<proteinExistence type="predicted"/>
<name>A0A2U1B3M1_9BACT</name>
<protein>
    <recommendedName>
        <fullName evidence="4">PH (Pleckstrin Homology) domain-containing protein</fullName>
    </recommendedName>
</protein>
<organism evidence="2 3">
    <name type="scientific">Pontibacter virosus</name>
    <dbReference type="NCBI Taxonomy" id="1765052"/>
    <lineage>
        <taxon>Bacteria</taxon>
        <taxon>Pseudomonadati</taxon>
        <taxon>Bacteroidota</taxon>
        <taxon>Cytophagia</taxon>
        <taxon>Cytophagales</taxon>
        <taxon>Hymenobacteraceae</taxon>
        <taxon>Pontibacter</taxon>
    </lineage>
</organism>
<keyword evidence="1" id="KW-1133">Transmembrane helix</keyword>
<dbReference type="Proteomes" id="UP000245466">
    <property type="component" value="Unassembled WGS sequence"/>
</dbReference>
<evidence type="ECO:0008006" key="4">
    <source>
        <dbReference type="Google" id="ProtNLM"/>
    </source>
</evidence>
<keyword evidence="3" id="KW-1185">Reference proteome</keyword>
<evidence type="ECO:0000256" key="1">
    <source>
        <dbReference type="SAM" id="Phobius"/>
    </source>
</evidence>
<dbReference type="EMBL" id="QEKI01000002">
    <property type="protein sequence ID" value="PVY43279.1"/>
    <property type="molecule type" value="Genomic_DNA"/>
</dbReference>
<dbReference type="OrthoDB" id="852821at2"/>
<accession>A0A2U1B3M1</accession>
<comment type="caution">
    <text evidence="2">The sequence shown here is derived from an EMBL/GenBank/DDBJ whole genome shotgun (WGS) entry which is preliminary data.</text>
</comment>
<gene>
    <name evidence="2" type="ORF">C8E01_102458</name>
</gene>
<sequence>MQHTGISIRLFSRPYGIRSQMERLLFVLALLSVALHGWLLYQLIAVRDFHSAMTFLYLFSLLPFSLFLISVWLDHNPGYQRHLTLSASGVRYRLGFMQREHDFEWEEVERIIISSQTLEFELKNDEQHAIALNSVNHAQTLQRIRDELAQIAEAKGIALETTQH</sequence>
<reference evidence="2 3" key="1">
    <citation type="submission" date="2018-04" db="EMBL/GenBank/DDBJ databases">
        <title>Genomic Encyclopedia of Type Strains, Phase IV (KMG-IV): sequencing the most valuable type-strain genomes for metagenomic binning, comparative biology and taxonomic classification.</title>
        <authorList>
            <person name="Goeker M."/>
        </authorList>
    </citation>
    <scope>NUCLEOTIDE SEQUENCE [LARGE SCALE GENOMIC DNA]</scope>
    <source>
        <strain evidence="2 3">DSM 100231</strain>
    </source>
</reference>
<feature type="transmembrane region" description="Helical" evidence="1">
    <location>
        <begin position="53"/>
        <end position="73"/>
    </location>
</feature>
<keyword evidence="1" id="KW-0472">Membrane</keyword>
<evidence type="ECO:0000313" key="2">
    <source>
        <dbReference type="EMBL" id="PVY43279.1"/>
    </source>
</evidence>
<feature type="transmembrane region" description="Helical" evidence="1">
    <location>
        <begin position="21"/>
        <end position="41"/>
    </location>
</feature>
<evidence type="ECO:0000313" key="3">
    <source>
        <dbReference type="Proteomes" id="UP000245466"/>
    </source>
</evidence>
<dbReference type="AlphaFoldDB" id="A0A2U1B3M1"/>
<keyword evidence="1" id="KW-0812">Transmembrane</keyword>